<feature type="transmembrane region" description="Helical" evidence="6">
    <location>
        <begin position="30"/>
        <end position="49"/>
    </location>
</feature>
<dbReference type="InterPro" id="IPR017039">
    <property type="entry name" value="Virul_fac_BrkB"/>
</dbReference>
<dbReference type="RefSeq" id="WP_089813821.1">
    <property type="nucleotide sequence ID" value="NZ_FOZK01000001.1"/>
</dbReference>
<protein>
    <submittedName>
        <fullName evidence="7">Membrane protein</fullName>
    </submittedName>
</protein>
<evidence type="ECO:0000256" key="3">
    <source>
        <dbReference type="ARBA" id="ARBA00022692"/>
    </source>
</evidence>
<keyword evidence="2" id="KW-1003">Cell membrane</keyword>
<gene>
    <name evidence="7" type="ORF">SAMN05216559_0651</name>
</gene>
<keyword evidence="5 6" id="KW-0472">Membrane</keyword>
<evidence type="ECO:0000256" key="6">
    <source>
        <dbReference type="SAM" id="Phobius"/>
    </source>
</evidence>
<keyword evidence="8" id="KW-1185">Reference proteome</keyword>
<evidence type="ECO:0000256" key="2">
    <source>
        <dbReference type="ARBA" id="ARBA00022475"/>
    </source>
</evidence>
<keyword evidence="4 6" id="KW-1133">Transmembrane helix</keyword>
<comment type="subcellular location">
    <subcellularLocation>
        <location evidence="1">Cell membrane</location>
        <topology evidence="1">Multi-pass membrane protein</topology>
    </subcellularLocation>
</comment>
<evidence type="ECO:0000256" key="1">
    <source>
        <dbReference type="ARBA" id="ARBA00004651"/>
    </source>
</evidence>
<dbReference type="GO" id="GO:0005886">
    <property type="term" value="C:plasma membrane"/>
    <property type="evidence" value="ECO:0007669"/>
    <property type="project" value="UniProtKB-SubCell"/>
</dbReference>
<accession>A0A1I6KED4</accession>
<dbReference type="EMBL" id="FOZK01000001">
    <property type="protein sequence ID" value="SFR89566.1"/>
    <property type="molecule type" value="Genomic_DNA"/>
</dbReference>
<dbReference type="Pfam" id="PF03631">
    <property type="entry name" value="Virul_fac_BrkB"/>
    <property type="match status" value="1"/>
</dbReference>
<evidence type="ECO:0000313" key="7">
    <source>
        <dbReference type="EMBL" id="SFR89566.1"/>
    </source>
</evidence>
<dbReference type="PANTHER" id="PTHR30213">
    <property type="entry name" value="INNER MEMBRANE PROTEIN YHJD"/>
    <property type="match status" value="1"/>
</dbReference>
<keyword evidence="3 6" id="KW-0812">Transmembrane</keyword>
<evidence type="ECO:0000256" key="5">
    <source>
        <dbReference type="ARBA" id="ARBA00023136"/>
    </source>
</evidence>
<sequence length="259" mass="27036">MSRLPGVLTAVLTVLRTADDHDVKYPAAAMAYYAFVSFLPLAVLVLAVLGESLASDLQSTTPRFLTPEAQALVYEGLTAASGRAGAAVFAVVVIAWGGANVVLGFQTAVERVEEREGDPFRHQLRAAASILGSLAIAIVLIALTSVTFALLPTGSPFAFVGHAVLLLALTVAFLPMYTVPSREVTRFVEAVPGAFIGALGWTILLTVAQVYAANAASYAIYGVLSGIILILTSLYLGAISLMLGLVVNAIRADGTEISR</sequence>
<feature type="transmembrane region" description="Helical" evidence="6">
    <location>
        <begin position="191"/>
        <end position="212"/>
    </location>
</feature>
<feature type="transmembrane region" description="Helical" evidence="6">
    <location>
        <begin position="130"/>
        <end position="151"/>
    </location>
</feature>
<dbReference type="STRING" id="767519.SAMN05216559_0651"/>
<dbReference type="PANTHER" id="PTHR30213:SF0">
    <property type="entry name" value="UPF0761 MEMBRANE PROTEIN YIHY"/>
    <property type="match status" value="1"/>
</dbReference>
<evidence type="ECO:0000256" key="4">
    <source>
        <dbReference type="ARBA" id="ARBA00022989"/>
    </source>
</evidence>
<name>A0A1I6KED4_9EURY</name>
<evidence type="ECO:0000313" key="8">
    <source>
        <dbReference type="Proteomes" id="UP000199062"/>
    </source>
</evidence>
<reference evidence="7 8" key="1">
    <citation type="submission" date="2016-10" db="EMBL/GenBank/DDBJ databases">
        <authorList>
            <person name="de Groot N.N."/>
        </authorList>
    </citation>
    <scope>NUCLEOTIDE SEQUENCE [LARGE SCALE GENOMIC DNA]</scope>
    <source>
        <strain evidence="7 8">CGMCC 1.10457</strain>
    </source>
</reference>
<dbReference type="AlphaFoldDB" id="A0A1I6KED4"/>
<dbReference type="PIRSF" id="PIRSF035875">
    <property type="entry name" value="RNase_BN"/>
    <property type="match status" value="1"/>
</dbReference>
<proteinExistence type="predicted"/>
<feature type="transmembrane region" description="Helical" evidence="6">
    <location>
        <begin position="157"/>
        <end position="179"/>
    </location>
</feature>
<dbReference type="Proteomes" id="UP000199062">
    <property type="component" value="Unassembled WGS sequence"/>
</dbReference>
<feature type="transmembrane region" description="Helical" evidence="6">
    <location>
        <begin position="218"/>
        <end position="250"/>
    </location>
</feature>
<organism evidence="7 8">
    <name type="scientific">Halomicrobium zhouii</name>
    <dbReference type="NCBI Taxonomy" id="767519"/>
    <lineage>
        <taxon>Archaea</taxon>
        <taxon>Methanobacteriati</taxon>
        <taxon>Methanobacteriota</taxon>
        <taxon>Stenosarchaea group</taxon>
        <taxon>Halobacteria</taxon>
        <taxon>Halobacteriales</taxon>
        <taxon>Haloarculaceae</taxon>
        <taxon>Halomicrobium</taxon>
    </lineage>
</organism>
<dbReference type="OrthoDB" id="202693at2157"/>